<sequence>MFSSMSAHSGSGAPTIPFVRDAVQRAMIKVAWEIGGPISVDPAFGGGALLLQEANLLILGTSAFRPLGEQLFGQIGDLYGMDTLLVRFNAYQCSFDILFHGEGEWLSDYRQSLLGGQVWFVPAHEDQSFTVRADSQGLFLNPPMLPKSFHRPSAAEIEPTGRDVA</sequence>
<accession>A0A8E0WR92</accession>
<gene>
    <name evidence="1" type="ORF">AL00_16035</name>
</gene>
<evidence type="ECO:0000313" key="2">
    <source>
        <dbReference type="Proteomes" id="UP000028135"/>
    </source>
</evidence>
<protein>
    <submittedName>
        <fullName evidence="1">Uncharacterized protein</fullName>
    </submittedName>
</protein>
<comment type="caution">
    <text evidence="1">The sequence shown here is derived from an EMBL/GenBank/DDBJ whole genome shotgun (WGS) entry which is preliminary data.</text>
</comment>
<reference evidence="1 2" key="1">
    <citation type="submission" date="2014-05" db="EMBL/GenBank/DDBJ databases">
        <title>Genome Announcement of Sphingobium lucknowense F2.</title>
        <authorList>
            <person name="Lal R."/>
            <person name="Negi V."/>
            <person name="Lata P."/>
            <person name="Sangwan N."/>
            <person name="Gupta S.K."/>
            <person name="Rao D.L.N."/>
            <person name="Das S."/>
        </authorList>
    </citation>
    <scope>NUCLEOTIDE SEQUENCE [LARGE SCALE GENOMIC DNA]</scope>
    <source>
        <strain evidence="1 2">F2</strain>
    </source>
</reference>
<organism evidence="1 2">
    <name type="scientific">Sphingobium indicum F2</name>
    <dbReference type="NCBI Taxonomy" id="1450518"/>
    <lineage>
        <taxon>Bacteria</taxon>
        <taxon>Pseudomonadati</taxon>
        <taxon>Pseudomonadota</taxon>
        <taxon>Alphaproteobacteria</taxon>
        <taxon>Sphingomonadales</taxon>
        <taxon>Sphingomonadaceae</taxon>
        <taxon>Sphingobium</taxon>
    </lineage>
</organism>
<proteinExistence type="predicted"/>
<dbReference type="EMBL" id="JANF02000073">
    <property type="protein sequence ID" value="KER35473.1"/>
    <property type="molecule type" value="Genomic_DNA"/>
</dbReference>
<dbReference type="AlphaFoldDB" id="A0A8E0WR92"/>
<evidence type="ECO:0000313" key="1">
    <source>
        <dbReference type="EMBL" id="KER35473.1"/>
    </source>
</evidence>
<dbReference type="Proteomes" id="UP000028135">
    <property type="component" value="Unassembled WGS sequence"/>
</dbReference>
<name>A0A8E0WR92_9SPHN</name>
<dbReference type="RefSeq" id="WP_020819307.1">
    <property type="nucleotide sequence ID" value="NZ_JANF02000073.1"/>
</dbReference>